<keyword evidence="3" id="KW-1185">Reference proteome</keyword>
<dbReference type="EMBL" id="EQ973772">
    <property type="protein sequence ID" value="EEF52771.1"/>
    <property type="molecule type" value="Genomic_DNA"/>
</dbReference>
<dbReference type="InParanoid" id="B9R8E1"/>
<gene>
    <name evidence="2" type="ORF">RCOM_1599190</name>
</gene>
<feature type="compositionally biased region" description="Polar residues" evidence="1">
    <location>
        <begin position="17"/>
        <end position="32"/>
    </location>
</feature>
<organism evidence="2 3">
    <name type="scientific">Ricinus communis</name>
    <name type="common">Castor bean</name>
    <dbReference type="NCBI Taxonomy" id="3988"/>
    <lineage>
        <taxon>Eukaryota</taxon>
        <taxon>Viridiplantae</taxon>
        <taxon>Streptophyta</taxon>
        <taxon>Embryophyta</taxon>
        <taxon>Tracheophyta</taxon>
        <taxon>Spermatophyta</taxon>
        <taxon>Magnoliopsida</taxon>
        <taxon>eudicotyledons</taxon>
        <taxon>Gunneridae</taxon>
        <taxon>Pentapetalae</taxon>
        <taxon>rosids</taxon>
        <taxon>fabids</taxon>
        <taxon>Malpighiales</taxon>
        <taxon>Euphorbiaceae</taxon>
        <taxon>Acalyphoideae</taxon>
        <taxon>Acalypheae</taxon>
        <taxon>Ricinus</taxon>
    </lineage>
</organism>
<feature type="region of interest" description="Disordered" evidence="1">
    <location>
        <begin position="1"/>
        <end position="32"/>
    </location>
</feature>
<reference evidence="3" key="1">
    <citation type="journal article" date="2010" name="Nat. Biotechnol.">
        <title>Draft genome sequence of the oilseed species Ricinus communis.</title>
        <authorList>
            <person name="Chan A.P."/>
            <person name="Crabtree J."/>
            <person name="Zhao Q."/>
            <person name="Lorenzi H."/>
            <person name="Orvis J."/>
            <person name="Puiu D."/>
            <person name="Melake-Berhan A."/>
            <person name="Jones K.M."/>
            <person name="Redman J."/>
            <person name="Chen G."/>
            <person name="Cahoon E.B."/>
            <person name="Gedil M."/>
            <person name="Stanke M."/>
            <person name="Haas B.J."/>
            <person name="Wortman J.R."/>
            <person name="Fraser-Liggett C.M."/>
            <person name="Ravel J."/>
            <person name="Rabinowicz P.D."/>
        </authorList>
    </citation>
    <scope>NUCLEOTIDE SEQUENCE [LARGE SCALE GENOMIC DNA]</scope>
    <source>
        <strain evidence="3">cv. Hale</strain>
    </source>
</reference>
<evidence type="ECO:0000313" key="2">
    <source>
        <dbReference type="EMBL" id="EEF52771.1"/>
    </source>
</evidence>
<dbReference type="Proteomes" id="UP000008311">
    <property type="component" value="Unassembled WGS sequence"/>
</dbReference>
<accession>B9R8E1</accession>
<evidence type="ECO:0000256" key="1">
    <source>
        <dbReference type="SAM" id="MobiDB-lite"/>
    </source>
</evidence>
<protein>
    <submittedName>
        <fullName evidence="2">Uncharacterized protein</fullName>
    </submittedName>
</protein>
<sequence length="79" mass="8309">MAVSHTKEIANDELASAPTNGPTQKIHCSSTSQKPQIFSLLNVTAAPKLRAGSIPVPVIRTVARCTINTANPIEEAAKT</sequence>
<name>B9R8E1_RICCO</name>
<evidence type="ECO:0000313" key="3">
    <source>
        <dbReference type="Proteomes" id="UP000008311"/>
    </source>
</evidence>
<feature type="compositionally biased region" description="Basic and acidic residues" evidence="1">
    <location>
        <begin position="1"/>
        <end position="10"/>
    </location>
</feature>
<proteinExistence type="predicted"/>
<dbReference type="AlphaFoldDB" id="B9R8E1"/>